<keyword evidence="4" id="KW-1185">Reference proteome</keyword>
<feature type="domain" description="AB hydrolase-1" evidence="2">
    <location>
        <begin position="74"/>
        <end position="366"/>
    </location>
</feature>
<evidence type="ECO:0000313" key="3">
    <source>
        <dbReference type="EMBL" id="GFR41648.1"/>
    </source>
</evidence>
<dbReference type="GO" id="GO:0042171">
    <property type="term" value="F:lysophosphatidic acid acyltransferase activity"/>
    <property type="evidence" value="ECO:0007669"/>
    <property type="project" value="TreeGrafter"/>
</dbReference>
<dbReference type="AlphaFoldDB" id="A0AAD3DJ42"/>
<accession>A0AAD3DJ42</accession>
<dbReference type="PANTHER" id="PTHR42886">
    <property type="entry name" value="RE40534P-RELATED"/>
    <property type="match status" value="1"/>
</dbReference>
<feature type="region of interest" description="Disordered" evidence="1">
    <location>
        <begin position="199"/>
        <end position="219"/>
    </location>
</feature>
<proteinExistence type="predicted"/>
<dbReference type="Gene3D" id="3.40.50.1820">
    <property type="entry name" value="alpha/beta hydrolase"/>
    <property type="match status" value="1"/>
</dbReference>
<dbReference type="PANTHER" id="PTHR42886:SF42">
    <property type="entry name" value="ALPHA_BETA-HYDROLASES SUPERFAMILY PROTEIN"/>
    <property type="match status" value="1"/>
</dbReference>
<gene>
    <name evidence="3" type="ORF">Agub_g2385</name>
</gene>
<name>A0AAD3DJ42_9CHLO</name>
<dbReference type="GO" id="GO:0055088">
    <property type="term" value="P:lipid homeostasis"/>
    <property type="evidence" value="ECO:0007669"/>
    <property type="project" value="TreeGrafter"/>
</dbReference>
<dbReference type="InterPro" id="IPR000073">
    <property type="entry name" value="AB_hydrolase_1"/>
</dbReference>
<evidence type="ECO:0000313" key="4">
    <source>
        <dbReference type="Proteomes" id="UP001054857"/>
    </source>
</evidence>
<comment type="caution">
    <text evidence="3">The sequence shown here is derived from an EMBL/GenBank/DDBJ whole genome shotgun (WGS) entry which is preliminary data.</text>
</comment>
<dbReference type="GO" id="GO:0052689">
    <property type="term" value="F:carboxylic ester hydrolase activity"/>
    <property type="evidence" value="ECO:0007669"/>
    <property type="project" value="TreeGrafter"/>
</dbReference>
<dbReference type="EMBL" id="BMAR01000002">
    <property type="protein sequence ID" value="GFR41648.1"/>
    <property type="molecule type" value="Genomic_DNA"/>
</dbReference>
<evidence type="ECO:0000259" key="2">
    <source>
        <dbReference type="Pfam" id="PF12697"/>
    </source>
</evidence>
<protein>
    <recommendedName>
        <fullName evidence="2">AB hydrolase-1 domain-containing protein</fullName>
    </recommendedName>
</protein>
<dbReference type="InterPro" id="IPR029058">
    <property type="entry name" value="AB_hydrolase_fold"/>
</dbReference>
<dbReference type="Proteomes" id="UP001054857">
    <property type="component" value="Unassembled WGS sequence"/>
</dbReference>
<dbReference type="Pfam" id="PF12697">
    <property type="entry name" value="Abhydrolase_6"/>
    <property type="match status" value="1"/>
</dbReference>
<reference evidence="3 4" key="1">
    <citation type="journal article" date="2021" name="Sci. Rep.">
        <title>Genome sequencing of the multicellular alga Astrephomene provides insights into convergent evolution of germ-soma differentiation.</title>
        <authorList>
            <person name="Yamashita S."/>
            <person name="Yamamoto K."/>
            <person name="Matsuzaki R."/>
            <person name="Suzuki S."/>
            <person name="Yamaguchi H."/>
            <person name="Hirooka S."/>
            <person name="Minakuchi Y."/>
            <person name="Miyagishima S."/>
            <person name="Kawachi M."/>
            <person name="Toyoda A."/>
            <person name="Nozaki H."/>
        </authorList>
    </citation>
    <scope>NUCLEOTIDE SEQUENCE [LARGE SCALE GENOMIC DNA]</scope>
    <source>
        <strain evidence="3 4">NIES-4017</strain>
    </source>
</reference>
<feature type="compositionally biased region" description="Pro residues" evidence="1">
    <location>
        <begin position="208"/>
        <end position="217"/>
    </location>
</feature>
<evidence type="ECO:0000256" key="1">
    <source>
        <dbReference type="SAM" id="MobiDB-lite"/>
    </source>
</evidence>
<organism evidence="3 4">
    <name type="scientific">Astrephomene gubernaculifera</name>
    <dbReference type="NCBI Taxonomy" id="47775"/>
    <lineage>
        <taxon>Eukaryota</taxon>
        <taxon>Viridiplantae</taxon>
        <taxon>Chlorophyta</taxon>
        <taxon>core chlorophytes</taxon>
        <taxon>Chlorophyceae</taxon>
        <taxon>CS clade</taxon>
        <taxon>Chlamydomonadales</taxon>
        <taxon>Astrephomenaceae</taxon>
        <taxon>Astrephomene</taxon>
    </lineage>
</organism>
<dbReference type="SUPFAM" id="SSF53474">
    <property type="entry name" value="alpha/beta-Hydrolases"/>
    <property type="match status" value="1"/>
</dbReference>
<dbReference type="GO" id="GO:0006654">
    <property type="term" value="P:phosphatidic acid biosynthetic process"/>
    <property type="evidence" value="ECO:0007669"/>
    <property type="project" value="TreeGrafter"/>
</dbReference>
<sequence>MRVHHRPFASNVKSSFRPRRHPAVVCASIASSSRTGTCAYTTYHTLPDGKKLELLVQKAPQDPAAPSSSPRPPLLFVHGSYHAAWCWQENFMPYFSSRGYDTYAVSFRAQGSSDPAPPGQSVAGTLDAHAADLATLVPLVQSMSATDANANAAAADANGGSAGGGSGSGSSGRAPVLVAHSFGGLIAQKYVLGLAKPGSSSASSSSSSPPPPAPGSFPPLSGAAFLNSVPPTGNKKLVLRFMQRDFLYSMRLTWGFMARTFGKSRESCREFFFSKDLPLDKLERYRQQLAAASAVRLLDLRDMNAQVPLPPPPPHAPPAFVLGGVEDGVVDPPAVEELAAYYGVKPVLLDNMAHDSMLDTRWERAAQELENWLGTL</sequence>